<dbReference type="InterPro" id="IPR036291">
    <property type="entry name" value="NAD(P)-bd_dom_sf"/>
</dbReference>
<dbReference type="KEGG" id="dev:DhcVS_1459"/>
<reference evidence="2 3" key="1">
    <citation type="journal article" date="2009" name="PLoS Genet.">
        <title>Localized plasticity in the streamlined genomes of vinyl chloride respiring Dehalococcoides.</title>
        <authorList>
            <person name="McMurdie P.J."/>
            <person name="Behrens S.F."/>
            <person name="Muller J.A."/>
            <person name="Goke J."/>
            <person name="Ritalahti K.M."/>
            <person name="Wagner R."/>
            <person name="Goltsman E."/>
            <person name="Lapidus A."/>
            <person name="Holmes S."/>
            <person name="Loffler F.E."/>
            <person name="Spormann A.M."/>
        </authorList>
    </citation>
    <scope>NUCLEOTIDE SEQUENCE [LARGE SCALE GENOMIC DNA]</scope>
    <source>
        <strain evidence="2 3">VS</strain>
    </source>
</reference>
<dbReference type="HOGENOM" id="CLU_072751_0_0_0"/>
<protein>
    <recommendedName>
        <fullName evidence="1">NAD-dependent epimerase/dehydratase domain-containing protein</fullName>
    </recommendedName>
</protein>
<evidence type="ECO:0000313" key="2">
    <source>
        <dbReference type="EMBL" id="ACZ62557.1"/>
    </source>
</evidence>
<dbReference type="Proteomes" id="UP000002506">
    <property type="component" value="Chromosome"/>
</dbReference>
<name>D2BJQ7_DEHMV</name>
<proteinExistence type="predicted"/>
<dbReference type="Gene3D" id="3.40.50.720">
    <property type="entry name" value="NAD(P)-binding Rossmann-like Domain"/>
    <property type="match status" value="1"/>
</dbReference>
<dbReference type="GO" id="GO:0005737">
    <property type="term" value="C:cytoplasm"/>
    <property type="evidence" value="ECO:0007669"/>
    <property type="project" value="TreeGrafter"/>
</dbReference>
<dbReference type="EMBL" id="CP001827">
    <property type="protein sequence ID" value="ACZ62557.1"/>
    <property type="molecule type" value="Genomic_DNA"/>
</dbReference>
<dbReference type="AlphaFoldDB" id="D2BJQ7"/>
<dbReference type="eggNOG" id="COG0451">
    <property type="taxonomic scope" value="Bacteria"/>
</dbReference>
<dbReference type="InterPro" id="IPR051783">
    <property type="entry name" value="NAD(P)-dependent_oxidoreduct"/>
</dbReference>
<organism evidence="2 3">
    <name type="scientific">Dehalococcoides mccartyi (strain VS)</name>
    <dbReference type="NCBI Taxonomy" id="311424"/>
    <lineage>
        <taxon>Bacteria</taxon>
        <taxon>Bacillati</taxon>
        <taxon>Chloroflexota</taxon>
        <taxon>Dehalococcoidia</taxon>
        <taxon>Dehalococcoidales</taxon>
        <taxon>Dehalococcoidaceae</taxon>
        <taxon>Dehalococcoides</taxon>
    </lineage>
</organism>
<dbReference type="PANTHER" id="PTHR48079:SF6">
    <property type="entry name" value="NAD(P)-BINDING DOMAIN-CONTAINING PROTEIN-RELATED"/>
    <property type="match status" value="1"/>
</dbReference>
<sequence>MRVLVVGGTGFLGYHAVLELVRRGHQVSVVALPPMPSDHLFPPSVEVFFSNIRNLNHGMLLAMLKGQDAVVYAAGADDRIVPKTPAYLFFHKANVEDCLHFFSAAKEAGVKRGVFLGSYFCHFAKLWPDLRLGEYHPYIESRLEQEEAIFKLGGNEMAICGLRLPYIFGRMPGRIPLWKPLVKYLNSGWWLFYPRGGTNCVSAVRVGEAIAGAVEKGQAGHSYLVGDENLSWDALLSNLGVILGKPKKVIHLPGFILRLAAFGIKSLHRLQGRESGLDPVRYITLQTRNTFFDPALSRKALGYGQGGLDTALKETVDACLEIPPEETPQ</sequence>
<feature type="domain" description="NAD-dependent epimerase/dehydratase" evidence="1">
    <location>
        <begin position="3"/>
        <end position="170"/>
    </location>
</feature>
<evidence type="ECO:0000313" key="3">
    <source>
        <dbReference type="Proteomes" id="UP000002506"/>
    </source>
</evidence>
<dbReference type="GO" id="GO:0004029">
    <property type="term" value="F:aldehyde dehydrogenase (NAD+) activity"/>
    <property type="evidence" value="ECO:0007669"/>
    <property type="project" value="TreeGrafter"/>
</dbReference>
<dbReference type="OrthoDB" id="9803061at2"/>
<dbReference type="Pfam" id="PF01370">
    <property type="entry name" value="Epimerase"/>
    <property type="match status" value="1"/>
</dbReference>
<dbReference type="PANTHER" id="PTHR48079">
    <property type="entry name" value="PROTEIN YEEZ"/>
    <property type="match status" value="1"/>
</dbReference>
<accession>D2BJQ7</accession>
<dbReference type="InterPro" id="IPR001509">
    <property type="entry name" value="Epimerase_deHydtase"/>
</dbReference>
<dbReference type="RefSeq" id="WP_012882690.1">
    <property type="nucleotide sequence ID" value="NC_013552.1"/>
</dbReference>
<evidence type="ECO:0000259" key="1">
    <source>
        <dbReference type="Pfam" id="PF01370"/>
    </source>
</evidence>
<dbReference type="SUPFAM" id="SSF51735">
    <property type="entry name" value="NAD(P)-binding Rossmann-fold domains"/>
    <property type="match status" value="1"/>
</dbReference>
<gene>
    <name evidence="2" type="ordered locus">DhcVS_1459</name>
</gene>